<keyword evidence="11" id="KW-1185">Reference proteome</keyword>
<evidence type="ECO:0000256" key="3">
    <source>
        <dbReference type="ARBA" id="ARBA00022723"/>
    </source>
</evidence>
<accession>A0A2S8SSU7</accession>
<evidence type="ECO:0000313" key="10">
    <source>
        <dbReference type="EMBL" id="PQV63882.1"/>
    </source>
</evidence>
<evidence type="ECO:0000256" key="6">
    <source>
        <dbReference type="ARBA" id="ARBA00039017"/>
    </source>
</evidence>
<evidence type="ECO:0000259" key="9">
    <source>
        <dbReference type="Pfam" id="PF00857"/>
    </source>
</evidence>
<keyword evidence="3" id="KW-0479">Metal-binding</keyword>
<organism evidence="10 11">
    <name type="scientific">Abditibacterium utsteinense</name>
    <dbReference type="NCBI Taxonomy" id="1960156"/>
    <lineage>
        <taxon>Bacteria</taxon>
        <taxon>Pseudomonadati</taxon>
        <taxon>Abditibacteriota</taxon>
        <taxon>Abditibacteriia</taxon>
        <taxon>Abditibacteriales</taxon>
        <taxon>Abditibacteriaceae</taxon>
        <taxon>Abditibacterium</taxon>
    </lineage>
</organism>
<dbReference type="PANTHER" id="PTHR11080:SF2">
    <property type="entry name" value="LD05707P"/>
    <property type="match status" value="1"/>
</dbReference>
<dbReference type="GO" id="GO:0008936">
    <property type="term" value="F:nicotinamidase activity"/>
    <property type="evidence" value="ECO:0007669"/>
    <property type="project" value="UniProtKB-EC"/>
</dbReference>
<dbReference type="GO" id="GO:0046872">
    <property type="term" value="F:metal ion binding"/>
    <property type="evidence" value="ECO:0007669"/>
    <property type="project" value="UniProtKB-KW"/>
</dbReference>
<evidence type="ECO:0000256" key="1">
    <source>
        <dbReference type="ARBA" id="ARBA00006336"/>
    </source>
</evidence>
<comment type="caution">
    <text evidence="10">The sequence shown here is derived from an EMBL/GenBank/DDBJ whole genome shotgun (WGS) entry which is preliminary data.</text>
</comment>
<sequence>MKALIIVDVQNDFCAGGALAVQNGDAVVPVINSILPAFDVVVATQDFHPQNHASFAVNQVGAKIGDAIVLNGLPQILWPVHCVQNTSGAALHPNLDVSGLDGVFQKGTDPNVDSYSGFFDNGRLHATGLGEFLKNRGIGQVFVCGLATDYCVKWTALDAISLGFDTYVIADATRGVNLSPLDSENALLEVVAAGGKVVSSAQI</sequence>
<reference evidence="10 11" key="1">
    <citation type="journal article" date="2018" name="Syst. Appl. Microbiol.">
        <title>Abditibacterium utsteinense sp. nov., the first cultivated member of candidate phylum FBP, isolated from ice-free Antarctic soil samples.</title>
        <authorList>
            <person name="Tahon G."/>
            <person name="Tytgat B."/>
            <person name="Lebbe L."/>
            <person name="Carlier A."/>
            <person name="Willems A."/>
        </authorList>
    </citation>
    <scope>NUCLEOTIDE SEQUENCE [LARGE SCALE GENOMIC DNA]</scope>
    <source>
        <strain evidence="10 11">LMG 29911</strain>
    </source>
</reference>
<keyword evidence="4" id="KW-0378">Hydrolase</keyword>
<dbReference type="InterPro" id="IPR052347">
    <property type="entry name" value="Isochorismatase_Nicotinamidase"/>
</dbReference>
<protein>
    <recommendedName>
        <fullName evidence="8">Nicotinamidase</fullName>
        <ecNumber evidence="6">3.5.1.19</ecNumber>
    </recommendedName>
    <alternativeName>
        <fullName evidence="7">Nicotinamide deamidase</fullName>
    </alternativeName>
</protein>
<evidence type="ECO:0000256" key="4">
    <source>
        <dbReference type="ARBA" id="ARBA00022801"/>
    </source>
</evidence>
<dbReference type="GO" id="GO:0019363">
    <property type="term" value="P:pyridine nucleotide biosynthetic process"/>
    <property type="evidence" value="ECO:0007669"/>
    <property type="project" value="UniProtKB-KW"/>
</dbReference>
<name>A0A2S8SSU7_9BACT</name>
<evidence type="ECO:0000256" key="7">
    <source>
        <dbReference type="ARBA" id="ARBA00043224"/>
    </source>
</evidence>
<comment type="pathway">
    <text evidence="5">Cofactor biosynthesis; nicotinate biosynthesis; nicotinate from nicotinamide: step 1/1.</text>
</comment>
<evidence type="ECO:0000313" key="11">
    <source>
        <dbReference type="Proteomes" id="UP000237684"/>
    </source>
</evidence>
<dbReference type="Gene3D" id="3.40.50.850">
    <property type="entry name" value="Isochorismatase-like"/>
    <property type="match status" value="1"/>
</dbReference>
<dbReference type="EMBL" id="NIGF01000008">
    <property type="protein sequence ID" value="PQV63882.1"/>
    <property type="molecule type" value="Genomic_DNA"/>
</dbReference>
<evidence type="ECO:0000256" key="8">
    <source>
        <dbReference type="ARBA" id="ARBA00072277"/>
    </source>
</evidence>
<dbReference type="OrthoDB" id="9791276at2"/>
<dbReference type="InterPro" id="IPR000868">
    <property type="entry name" value="Isochorismatase-like_dom"/>
</dbReference>
<dbReference type="PANTHER" id="PTHR11080">
    <property type="entry name" value="PYRAZINAMIDASE/NICOTINAMIDASE"/>
    <property type="match status" value="1"/>
</dbReference>
<dbReference type="Pfam" id="PF00857">
    <property type="entry name" value="Isochorismatase"/>
    <property type="match status" value="1"/>
</dbReference>
<dbReference type="NCBIfam" id="NF008623">
    <property type="entry name" value="PRK11609.1"/>
    <property type="match status" value="1"/>
</dbReference>
<dbReference type="CDD" id="cd01011">
    <property type="entry name" value="nicotinamidase"/>
    <property type="match status" value="1"/>
</dbReference>
<dbReference type="Proteomes" id="UP000237684">
    <property type="component" value="Unassembled WGS sequence"/>
</dbReference>
<evidence type="ECO:0000256" key="2">
    <source>
        <dbReference type="ARBA" id="ARBA00022642"/>
    </source>
</evidence>
<dbReference type="EC" id="3.5.1.19" evidence="6"/>
<dbReference type="SUPFAM" id="SSF52499">
    <property type="entry name" value="Isochorismatase-like hydrolases"/>
    <property type="match status" value="1"/>
</dbReference>
<evidence type="ECO:0000256" key="5">
    <source>
        <dbReference type="ARBA" id="ARBA00037900"/>
    </source>
</evidence>
<gene>
    <name evidence="10" type="ORF">B1R32_10889</name>
</gene>
<proteinExistence type="inferred from homology"/>
<feature type="domain" description="Isochorismatase-like" evidence="9">
    <location>
        <begin position="3"/>
        <end position="202"/>
    </location>
</feature>
<keyword evidence="2" id="KW-0662">Pyridine nucleotide biosynthesis</keyword>
<dbReference type="RefSeq" id="WP_105483722.1">
    <property type="nucleotide sequence ID" value="NZ_NIGF01000008.1"/>
</dbReference>
<dbReference type="InParanoid" id="A0A2S8SSU7"/>
<comment type="similarity">
    <text evidence="1">Belongs to the isochorismatase family.</text>
</comment>
<dbReference type="AlphaFoldDB" id="A0A2S8SSU7"/>
<dbReference type="InterPro" id="IPR036380">
    <property type="entry name" value="Isochorismatase-like_sf"/>
</dbReference>
<dbReference type="FunFam" id="3.40.50.850:FF:000006">
    <property type="entry name" value="Bifunctional pyrazinamidase/nicotinamidase"/>
    <property type="match status" value="1"/>
</dbReference>